<keyword evidence="3" id="KW-1003">Cell membrane</keyword>
<reference evidence="9 10" key="1">
    <citation type="submission" date="2014-02" db="EMBL/GenBank/DDBJ databases">
        <title>Draft genome sequence of Lysinibacillus manganicus DSM 26584T.</title>
        <authorList>
            <person name="Zhang F."/>
            <person name="Wang G."/>
            <person name="Zhang L."/>
        </authorList>
    </citation>
    <scope>NUCLEOTIDE SEQUENCE [LARGE SCALE GENOMIC DNA]</scope>
    <source>
        <strain evidence="9 10">DSM 26584</strain>
    </source>
</reference>
<keyword evidence="6 7" id="KW-0472">Membrane</keyword>
<evidence type="ECO:0000256" key="2">
    <source>
        <dbReference type="ARBA" id="ARBA00007362"/>
    </source>
</evidence>
<feature type="transmembrane region" description="Helical" evidence="7">
    <location>
        <begin position="35"/>
        <end position="58"/>
    </location>
</feature>
<feature type="transmembrane region" description="Helical" evidence="7">
    <location>
        <begin position="271"/>
        <end position="291"/>
    </location>
</feature>
<organism evidence="9 10">
    <name type="scientific">Ureibacillus manganicus DSM 26584</name>
    <dbReference type="NCBI Taxonomy" id="1384049"/>
    <lineage>
        <taxon>Bacteria</taxon>
        <taxon>Bacillati</taxon>
        <taxon>Bacillota</taxon>
        <taxon>Bacilli</taxon>
        <taxon>Bacillales</taxon>
        <taxon>Caryophanaceae</taxon>
        <taxon>Ureibacillus</taxon>
    </lineage>
</organism>
<comment type="similarity">
    <text evidence="2">Belongs to the EamA transporter family.</text>
</comment>
<evidence type="ECO:0000313" key="9">
    <source>
        <dbReference type="EMBL" id="KGR80602.1"/>
    </source>
</evidence>
<comment type="subcellular location">
    <subcellularLocation>
        <location evidence="1">Cell membrane</location>
        <topology evidence="1">Multi-pass membrane protein</topology>
    </subcellularLocation>
</comment>
<dbReference type="SUPFAM" id="SSF103481">
    <property type="entry name" value="Multidrug resistance efflux transporter EmrE"/>
    <property type="match status" value="2"/>
</dbReference>
<feature type="transmembrane region" description="Helical" evidence="7">
    <location>
        <begin position="149"/>
        <end position="172"/>
    </location>
</feature>
<dbReference type="InterPro" id="IPR000620">
    <property type="entry name" value="EamA_dom"/>
</dbReference>
<gene>
    <name evidence="9" type="ORF">CD29_01580</name>
</gene>
<feature type="transmembrane region" description="Helical" evidence="7">
    <location>
        <begin position="246"/>
        <end position="265"/>
    </location>
</feature>
<feature type="transmembrane region" description="Helical" evidence="7">
    <location>
        <begin position="99"/>
        <end position="118"/>
    </location>
</feature>
<evidence type="ECO:0000256" key="6">
    <source>
        <dbReference type="ARBA" id="ARBA00023136"/>
    </source>
</evidence>
<evidence type="ECO:0000256" key="7">
    <source>
        <dbReference type="SAM" id="Phobius"/>
    </source>
</evidence>
<evidence type="ECO:0000256" key="3">
    <source>
        <dbReference type="ARBA" id="ARBA00022475"/>
    </source>
</evidence>
<evidence type="ECO:0000313" key="10">
    <source>
        <dbReference type="Proteomes" id="UP000030416"/>
    </source>
</evidence>
<evidence type="ECO:0000256" key="5">
    <source>
        <dbReference type="ARBA" id="ARBA00022989"/>
    </source>
</evidence>
<dbReference type="EMBL" id="JPVN01000001">
    <property type="protein sequence ID" value="KGR80602.1"/>
    <property type="molecule type" value="Genomic_DNA"/>
</dbReference>
<feature type="transmembrane region" description="Helical" evidence="7">
    <location>
        <begin position="70"/>
        <end position="87"/>
    </location>
</feature>
<feature type="domain" description="EamA" evidence="8">
    <location>
        <begin position="12"/>
        <end position="142"/>
    </location>
</feature>
<feature type="transmembrane region" description="Helical" evidence="7">
    <location>
        <begin position="215"/>
        <end position="234"/>
    </location>
</feature>
<feature type="transmembrane region" description="Helical" evidence="7">
    <location>
        <begin position="125"/>
        <end position="143"/>
    </location>
</feature>
<evidence type="ECO:0000256" key="4">
    <source>
        <dbReference type="ARBA" id="ARBA00022692"/>
    </source>
</evidence>
<dbReference type="Pfam" id="PF00892">
    <property type="entry name" value="EamA"/>
    <property type="match status" value="2"/>
</dbReference>
<dbReference type="Proteomes" id="UP000030416">
    <property type="component" value="Unassembled WGS sequence"/>
</dbReference>
<protein>
    <submittedName>
        <fullName evidence="9">Membrane protein</fullName>
    </submittedName>
</protein>
<dbReference type="AlphaFoldDB" id="A0A0A3J0L8"/>
<dbReference type="eggNOG" id="COG0697">
    <property type="taxonomic scope" value="Bacteria"/>
</dbReference>
<feature type="domain" description="EamA" evidence="8">
    <location>
        <begin position="153"/>
        <end position="288"/>
    </location>
</feature>
<evidence type="ECO:0000259" key="8">
    <source>
        <dbReference type="Pfam" id="PF00892"/>
    </source>
</evidence>
<name>A0A0A3J0L8_9BACL</name>
<dbReference type="PANTHER" id="PTHR32322:SF18">
    <property type="entry name" value="S-ADENOSYLMETHIONINE_S-ADENOSYLHOMOCYSTEINE TRANSPORTER"/>
    <property type="match status" value="1"/>
</dbReference>
<comment type="caution">
    <text evidence="9">The sequence shown here is derived from an EMBL/GenBank/DDBJ whole genome shotgun (WGS) entry which is preliminary data.</text>
</comment>
<dbReference type="GO" id="GO:0005886">
    <property type="term" value="C:plasma membrane"/>
    <property type="evidence" value="ECO:0007669"/>
    <property type="project" value="UniProtKB-SubCell"/>
</dbReference>
<keyword evidence="10" id="KW-1185">Reference proteome</keyword>
<dbReference type="InterPro" id="IPR050638">
    <property type="entry name" value="AA-Vitamin_Transporters"/>
</dbReference>
<feature type="transmembrane region" description="Helical" evidence="7">
    <location>
        <begin position="12"/>
        <end position="29"/>
    </location>
</feature>
<sequence length="301" mass="33345">MGNEGSSKLTTYSLLIFLIVVWGVSWPIYKNAVPYMPPFLFAGFRAFVGGLILLIFILNRRHLLKLKENWQFYILSATLNITFYLGIQTVGLNFLPGGLFSVLVYFQPVLLGLLSFWFLKENMTLLKILGLILGFIGIIFVSVDGLTIHLSVIGVLLALATALSWAIGVVYVKKNKLRIDAYWMVVMQLLIGGATLLIAGGFTEKVNDIVWNTDLILTLIWGSTLGMPIAQFIYYKLMNEGEASKVGAFTFLVPIISVLVSALFLGEAITFKLFIGMILVGVSIYLVNVNFRKGKKVPGSN</sequence>
<keyword evidence="4 7" id="KW-0812">Transmembrane</keyword>
<evidence type="ECO:0000256" key="1">
    <source>
        <dbReference type="ARBA" id="ARBA00004651"/>
    </source>
</evidence>
<feature type="transmembrane region" description="Helical" evidence="7">
    <location>
        <begin position="181"/>
        <end position="203"/>
    </location>
</feature>
<dbReference type="InterPro" id="IPR037185">
    <property type="entry name" value="EmrE-like"/>
</dbReference>
<proteinExistence type="inferred from homology"/>
<dbReference type="PANTHER" id="PTHR32322">
    <property type="entry name" value="INNER MEMBRANE TRANSPORTER"/>
    <property type="match status" value="1"/>
</dbReference>
<accession>A0A0A3J0L8</accession>
<keyword evidence="5 7" id="KW-1133">Transmembrane helix</keyword>